<name>A0ABD0PL98_CIRMR</name>
<evidence type="ECO:0000313" key="1">
    <source>
        <dbReference type="EMBL" id="KAL0174824.1"/>
    </source>
</evidence>
<evidence type="ECO:0000313" key="2">
    <source>
        <dbReference type="Proteomes" id="UP001529510"/>
    </source>
</evidence>
<reference evidence="1 2" key="1">
    <citation type="submission" date="2024-05" db="EMBL/GenBank/DDBJ databases">
        <title>Genome sequencing and assembly of Indian major carp, Cirrhinus mrigala (Hamilton, 1822).</title>
        <authorList>
            <person name="Mohindra V."/>
            <person name="Chowdhury L.M."/>
            <person name="Lal K."/>
            <person name="Jena J.K."/>
        </authorList>
    </citation>
    <scope>NUCLEOTIDE SEQUENCE [LARGE SCALE GENOMIC DNA]</scope>
    <source>
        <strain evidence="1">CM1030</strain>
        <tissue evidence="1">Blood</tissue>
    </source>
</reference>
<dbReference type="EMBL" id="JAMKFB020000015">
    <property type="protein sequence ID" value="KAL0174824.1"/>
    <property type="molecule type" value="Genomic_DNA"/>
</dbReference>
<dbReference type="AlphaFoldDB" id="A0ABD0PL98"/>
<organism evidence="1 2">
    <name type="scientific">Cirrhinus mrigala</name>
    <name type="common">Mrigala</name>
    <dbReference type="NCBI Taxonomy" id="683832"/>
    <lineage>
        <taxon>Eukaryota</taxon>
        <taxon>Metazoa</taxon>
        <taxon>Chordata</taxon>
        <taxon>Craniata</taxon>
        <taxon>Vertebrata</taxon>
        <taxon>Euteleostomi</taxon>
        <taxon>Actinopterygii</taxon>
        <taxon>Neopterygii</taxon>
        <taxon>Teleostei</taxon>
        <taxon>Ostariophysi</taxon>
        <taxon>Cypriniformes</taxon>
        <taxon>Cyprinidae</taxon>
        <taxon>Labeoninae</taxon>
        <taxon>Labeonini</taxon>
        <taxon>Cirrhinus</taxon>
    </lineage>
</organism>
<feature type="non-terminal residue" evidence="1">
    <location>
        <position position="71"/>
    </location>
</feature>
<keyword evidence="2" id="KW-1185">Reference proteome</keyword>
<protein>
    <submittedName>
        <fullName evidence="1">Uncharacterized protein</fullName>
    </submittedName>
</protein>
<feature type="non-terminal residue" evidence="1">
    <location>
        <position position="1"/>
    </location>
</feature>
<sequence>ELEEEEGEEFVDSEDEPEVLRLPDLLFRRPPQLLHYTAALSRPYDDDTYTYDPEHPQNLEQREALTVISKI</sequence>
<accession>A0ABD0PL98</accession>
<gene>
    <name evidence="1" type="ORF">M9458_030792</name>
</gene>
<comment type="caution">
    <text evidence="1">The sequence shown here is derived from an EMBL/GenBank/DDBJ whole genome shotgun (WGS) entry which is preliminary data.</text>
</comment>
<dbReference type="Proteomes" id="UP001529510">
    <property type="component" value="Unassembled WGS sequence"/>
</dbReference>
<proteinExistence type="predicted"/>